<dbReference type="AlphaFoldDB" id="A0A0M7ALD1"/>
<dbReference type="EMBL" id="CXWD01000023">
    <property type="protein sequence ID" value="CTQ75928.1"/>
    <property type="molecule type" value="Genomic_DNA"/>
</dbReference>
<keyword evidence="3" id="KW-1185">Reference proteome</keyword>
<dbReference type="RefSeq" id="WP_055673622.1">
    <property type="nucleotide sequence ID" value="NZ_CXWD01000023.1"/>
</dbReference>
<dbReference type="OrthoDB" id="7680770at2"/>
<sequence length="82" mass="8855">MTKTFKREVAVIMFGFLMLLCIFDLLTGGETTAYQWAELLALPIFGFGVAAFGLDAAAKQLPIGGQGARQMQPPMPPEGYAE</sequence>
<organism evidence="2 3">
    <name type="scientific">Roseibium alexandrii</name>
    <dbReference type="NCBI Taxonomy" id="388408"/>
    <lineage>
        <taxon>Bacteria</taxon>
        <taxon>Pseudomonadati</taxon>
        <taxon>Pseudomonadota</taxon>
        <taxon>Alphaproteobacteria</taxon>
        <taxon>Hyphomicrobiales</taxon>
        <taxon>Stappiaceae</taxon>
        <taxon>Roseibium</taxon>
    </lineage>
</organism>
<protein>
    <submittedName>
        <fullName evidence="2">Uncharacterized protein</fullName>
    </submittedName>
</protein>
<dbReference type="STRING" id="388408.LAX5112_04412"/>
<feature type="transmembrane region" description="Helical" evidence="1">
    <location>
        <begin position="33"/>
        <end position="54"/>
    </location>
</feature>
<evidence type="ECO:0000313" key="2">
    <source>
        <dbReference type="EMBL" id="CTQ75928.1"/>
    </source>
</evidence>
<accession>A0A0M7ALD1</accession>
<name>A0A0M7ALD1_9HYPH</name>
<evidence type="ECO:0000313" key="3">
    <source>
        <dbReference type="Proteomes" id="UP000053235"/>
    </source>
</evidence>
<evidence type="ECO:0000256" key="1">
    <source>
        <dbReference type="SAM" id="Phobius"/>
    </source>
</evidence>
<feature type="transmembrane region" description="Helical" evidence="1">
    <location>
        <begin position="9"/>
        <end position="27"/>
    </location>
</feature>
<keyword evidence="1" id="KW-1133">Transmembrane helix</keyword>
<proteinExistence type="predicted"/>
<gene>
    <name evidence="2" type="ORF">LAX5112_04412</name>
</gene>
<keyword evidence="1" id="KW-0472">Membrane</keyword>
<keyword evidence="1" id="KW-0812">Transmembrane</keyword>
<reference evidence="3" key="1">
    <citation type="submission" date="2015-07" db="EMBL/GenBank/DDBJ databases">
        <authorList>
            <person name="Rodrigo-Torres Lidia"/>
            <person name="Arahal R.David."/>
        </authorList>
    </citation>
    <scope>NUCLEOTIDE SEQUENCE [LARGE SCALE GENOMIC DNA]</scope>
    <source>
        <strain evidence="3">CECT 5112</strain>
    </source>
</reference>
<dbReference type="Proteomes" id="UP000053235">
    <property type="component" value="Unassembled WGS sequence"/>
</dbReference>